<sequence>MSNYLPSLLQPAGSSLLQEEEALLSWRIQAMRTLSTSKDSSKAGTHCQYGVCACVRDISASVRVSWMNCAKGFVTQKDSSSIELHESEPQGSCPRPLLPCFTLMASLWPPIPDTHTHTHTSHFQNSDEFVLT</sequence>
<comment type="caution">
    <text evidence="1">The sequence shown here is derived from an EMBL/GenBank/DDBJ whole genome shotgun (WGS) entry which is preliminary data.</text>
</comment>
<reference evidence="1 2" key="1">
    <citation type="submission" date="2021-06" db="EMBL/GenBank/DDBJ databases">
        <authorList>
            <person name="Palmer J.M."/>
        </authorList>
    </citation>
    <scope>NUCLEOTIDE SEQUENCE [LARGE SCALE GENOMIC DNA]</scope>
    <source>
        <strain evidence="2">if_2019</strain>
        <tissue evidence="1">Muscle</tissue>
    </source>
</reference>
<gene>
    <name evidence="1" type="ORF">ILYODFUR_033300</name>
</gene>
<protein>
    <submittedName>
        <fullName evidence="1">Uncharacterized protein</fullName>
    </submittedName>
</protein>
<evidence type="ECO:0000313" key="2">
    <source>
        <dbReference type="Proteomes" id="UP001482620"/>
    </source>
</evidence>
<name>A0ABV0T2B8_9TELE</name>
<organism evidence="1 2">
    <name type="scientific">Ilyodon furcidens</name>
    <name type="common">goldbreast splitfin</name>
    <dbReference type="NCBI Taxonomy" id="33524"/>
    <lineage>
        <taxon>Eukaryota</taxon>
        <taxon>Metazoa</taxon>
        <taxon>Chordata</taxon>
        <taxon>Craniata</taxon>
        <taxon>Vertebrata</taxon>
        <taxon>Euteleostomi</taxon>
        <taxon>Actinopterygii</taxon>
        <taxon>Neopterygii</taxon>
        <taxon>Teleostei</taxon>
        <taxon>Neoteleostei</taxon>
        <taxon>Acanthomorphata</taxon>
        <taxon>Ovalentaria</taxon>
        <taxon>Atherinomorphae</taxon>
        <taxon>Cyprinodontiformes</taxon>
        <taxon>Goodeidae</taxon>
        <taxon>Ilyodon</taxon>
    </lineage>
</organism>
<evidence type="ECO:0000313" key="1">
    <source>
        <dbReference type="EMBL" id="MEQ2227013.1"/>
    </source>
</evidence>
<dbReference type="Proteomes" id="UP001482620">
    <property type="component" value="Unassembled WGS sequence"/>
</dbReference>
<keyword evidence="2" id="KW-1185">Reference proteome</keyword>
<dbReference type="EMBL" id="JAHRIQ010017218">
    <property type="protein sequence ID" value="MEQ2227013.1"/>
    <property type="molecule type" value="Genomic_DNA"/>
</dbReference>
<accession>A0ABV0T2B8</accession>
<proteinExistence type="predicted"/>